<feature type="signal peptide" evidence="1">
    <location>
        <begin position="1"/>
        <end position="24"/>
    </location>
</feature>
<evidence type="ECO:0000313" key="2">
    <source>
        <dbReference type="EMBL" id="AST36138.1"/>
    </source>
</evidence>
<reference evidence="2" key="1">
    <citation type="submission" date="2017-02" db="EMBL/GenBank/DDBJ databases">
        <title>A cohort of new mussel foot proteins (Mytilus californianus).</title>
        <authorList>
            <person name="DeMartini D.G."/>
            <person name="Waite J.H."/>
        </authorList>
    </citation>
    <scope>NUCLEOTIDE SEQUENCE</scope>
    <source>
        <tissue evidence="2">Foot accessory gland</tissue>
    </source>
</reference>
<protein>
    <submittedName>
        <fullName evidence="2">Foot protein 19</fullName>
    </submittedName>
</protein>
<organism evidence="2">
    <name type="scientific">Mytilus californianus</name>
    <name type="common">California mussel</name>
    <dbReference type="NCBI Taxonomy" id="6549"/>
    <lineage>
        <taxon>Eukaryota</taxon>
        <taxon>Metazoa</taxon>
        <taxon>Spiralia</taxon>
        <taxon>Lophotrochozoa</taxon>
        <taxon>Mollusca</taxon>
        <taxon>Bivalvia</taxon>
        <taxon>Autobranchia</taxon>
        <taxon>Pteriomorphia</taxon>
        <taxon>Mytilida</taxon>
        <taxon>Mytiloidea</taxon>
        <taxon>Mytilidae</taxon>
        <taxon>Mytilinae</taxon>
        <taxon>Mytilus</taxon>
    </lineage>
</organism>
<name>A0A223HCK5_MYTCA</name>
<dbReference type="EMBL" id="KY627779">
    <property type="protein sequence ID" value="AST36138.1"/>
    <property type="molecule type" value="mRNA"/>
</dbReference>
<dbReference type="AlphaFoldDB" id="A0A223HCK5"/>
<accession>A0A223HCK5</accession>
<proteinExistence type="evidence at transcript level"/>
<dbReference type="SMR" id="A0A223HCK5"/>
<sequence>MFRFTCKILFSIFLTFLVNTEVSGSQCGWGCPTLPPNTVGPCVELCPSAGCDFGYLCCSNGCGHVCKIGIWTCY</sequence>
<evidence type="ECO:0000256" key="1">
    <source>
        <dbReference type="SAM" id="SignalP"/>
    </source>
</evidence>
<keyword evidence="1" id="KW-0732">Signal</keyword>
<feature type="chain" id="PRO_5012804546" evidence="1">
    <location>
        <begin position="25"/>
        <end position="74"/>
    </location>
</feature>